<dbReference type="EMBL" id="STGW01000004">
    <property type="protein sequence ID" value="THV14659.1"/>
    <property type="molecule type" value="Genomic_DNA"/>
</dbReference>
<comment type="caution">
    <text evidence="2">The sequence shown here is derived from an EMBL/GenBank/DDBJ whole genome shotgun (WGS) entry which is preliminary data.</text>
</comment>
<proteinExistence type="predicted"/>
<dbReference type="Proteomes" id="UP000307087">
    <property type="component" value="Unassembled WGS sequence"/>
</dbReference>
<feature type="compositionally biased region" description="Acidic residues" evidence="1">
    <location>
        <begin position="86"/>
        <end position="95"/>
    </location>
</feature>
<keyword evidence="3" id="KW-1185">Reference proteome</keyword>
<evidence type="ECO:0000313" key="2">
    <source>
        <dbReference type="EMBL" id="THV14659.1"/>
    </source>
</evidence>
<evidence type="ECO:0000313" key="3">
    <source>
        <dbReference type="Proteomes" id="UP000307087"/>
    </source>
</evidence>
<organism evidence="2 3">
    <name type="scientific">Nocardioides caeni</name>
    <dbReference type="NCBI Taxonomy" id="574700"/>
    <lineage>
        <taxon>Bacteria</taxon>
        <taxon>Bacillati</taxon>
        <taxon>Actinomycetota</taxon>
        <taxon>Actinomycetes</taxon>
        <taxon>Propionibacteriales</taxon>
        <taxon>Nocardioidaceae</taxon>
        <taxon>Nocardioides</taxon>
    </lineage>
</organism>
<feature type="compositionally biased region" description="Polar residues" evidence="1">
    <location>
        <begin position="1"/>
        <end position="19"/>
    </location>
</feature>
<accession>A0A4S8NHQ5</accession>
<sequence>MSNDQPTADPNDDTGQSLSPQPEPTAVPQAPPPGGPNAVPGVGGDGAYSVESRDPVPQHNPATDELPEETTEPEDTDTAATRGEETPDPEDESPA</sequence>
<protein>
    <submittedName>
        <fullName evidence="2">Uncharacterized protein</fullName>
    </submittedName>
</protein>
<dbReference type="RefSeq" id="WP_136562422.1">
    <property type="nucleotide sequence ID" value="NZ_BAABLS010000003.1"/>
</dbReference>
<feature type="compositionally biased region" description="Pro residues" evidence="1">
    <location>
        <begin position="21"/>
        <end position="35"/>
    </location>
</feature>
<evidence type="ECO:0000256" key="1">
    <source>
        <dbReference type="SAM" id="MobiDB-lite"/>
    </source>
</evidence>
<dbReference type="AlphaFoldDB" id="A0A4S8NHQ5"/>
<gene>
    <name evidence="2" type="ORF">E9934_08345</name>
</gene>
<feature type="region of interest" description="Disordered" evidence="1">
    <location>
        <begin position="1"/>
        <end position="95"/>
    </location>
</feature>
<name>A0A4S8NHQ5_9ACTN</name>
<feature type="compositionally biased region" description="Acidic residues" evidence="1">
    <location>
        <begin position="65"/>
        <end position="77"/>
    </location>
</feature>
<reference evidence="2 3" key="1">
    <citation type="journal article" date="2009" name="Int. J. Syst. Evol. Microbiol.">
        <title>Nocardioides caeni sp. nov., isolated from wastewater.</title>
        <authorList>
            <person name="Yoon J.H."/>
            <person name="Kang S.J."/>
            <person name="Park S."/>
            <person name="Kim W."/>
            <person name="Oh T.K."/>
        </authorList>
    </citation>
    <scope>NUCLEOTIDE SEQUENCE [LARGE SCALE GENOMIC DNA]</scope>
    <source>
        <strain evidence="2 3">DSM 23134</strain>
    </source>
</reference>